<protein>
    <submittedName>
        <fullName evidence="2">Uncharacterized protein</fullName>
    </submittedName>
</protein>
<proteinExistence type="predicted"/>
<dbReference type="HOGENOM" id="CLU_2211544_0_0_1"/>
<accession>A0A0C2Z602</accession>
<gene>
    <name evidence="2" type="ORF">SCLCIDRAFT_1219506</name>
</gene>
<reference evidence="3" key="2">
    <citation type="submission" date="2015-01" db="EMBL/GenBank/DDBJ databases">
        <title>Evolutionary Origins and Diversification of the Mycorrhizal Mutualists.</title>
        <authorList>
            <consortium name="DOE Joint Genome Institute"/>
            <consortium name="Mycorrhizal Genomics Consortium"/>
            <person name="Kohler A."/>
            <person name="Kuo A."/>
            <person name="Nagy L.G."/>
            <person name="Floudas D."/>
            <person name="Copeland A."/>
            <person name="Barry K.W."/>
            <person name="Cichocki N."/>
            <person name="Veneault-Fourrey C."/>
            <person name="LaButti K."/>
            <person name="Lindquist E.A."/>
            <person name="Lipzen A."/>
            <person name="Lundell T."/>
            <person name="Morin E."/>
            <person name="Murat C."/>
            <person name="Riley R."/>
            <person name="Ohm R."/>
            <person name="Sun H."/>
            <person name="Tunlid A."/>
            <person name="Henrissat B."/>
            <person name="Grigoriev I.V."/>
            <person name="Hibbett D.S."/>
            <person name="Martin F."/>
        </authorList>
    </citation>
    <scope>NUCLEOTIDE SEQUENCE [LARGE SCALE GENOMIC DNA]</scope>
    <source>
        <strain evidence="3">Foug A</strain>
    </source>
</reference>
<sequence length="107" mass="12014">MWISGLSWWHFAVLSYKSRCFFSQGKLLLSGVFFLIAAQGTAFQTMILCGNSDQGGDERFEMRLPESAAEHPSTASLHHTGIKHEKFQKSNYKGMDSQLLAPSSRIE</sequence>
<dbReference type="Proteomes" id="UP000053989">
    <property type="component" value="Unassembled WGS sequence"/>
</dbReference>
<dbReference type="InParanoid" id="A0A0C2Z602"/>
<organism evidence="2 3">
    <name type="scientific">Scleroderma citrinum Foug A</name>
    <dbReference type="NCBI Taxonomy" id="1036808"/>
    <lineage>
        <taxon>Eukaryota</taxon>
        <taxon>Fungi</taxon>
        <taxon>Dikarya</taxon>
        <taxon>Basidiomycota</taxon>
        <taxon>Agaricomycotina</taxon>
        <taxon>Agaricomycetes</taxon>
        <taxon>Agaricomycetidae</taxon>
        <taxon>Boletales</taxon>
        <taxon>Sclerodermatineae</taxon>
        <taxon>Sclerodermataceae</taxon>
        <taxon>Scleroderma</taxon>
    </lineage>
</organism>
<evidence type="ECO:0000256" key="1">
    <source>
        <dbReference type="SAM" id="MobiDB-lite"/>
    </source>
</evidence>
<evidence type="ECO:0000313" key="3">
    <source>
        <dbReference type="Proteomes" id="UP000053989"/>
    </source>
</evidence>
<reference evidence="2 3" key="1">
    <citation type="submission" date="2014-04" db="EMBL/GenBank/DDBJ databases">
        <authorList>
            <consortium name="DOE Joint Genome Institute"/>
            <person name="Kuo A."/>
            <person name="Kohler A."/>
            <person name="Nagy L.G."/>
            <person name="Floudas D."/>
            <person name="Copeland A."/>
            <person name="Barry K.W."/>
            <person name="Cichocki N."/>
            <person name="Veneault-Fourrey C."/>
            <person name="LaButti K."/>
            <person name="Lindquist E.A."/>
            <person name="Lipzen A."/>
            <person name="Lundell T."/>
            <person name="Morin E."/>
            <person name="Murat C."/>
            <person name="Sun H."/>
            <person name="Tunlid A."/>
            <person name="Henrissat B."/>
            <person name="Grigoriev I.V."/>
            <person name="Hibbett D.S."/>
            <person name="Martin F."/>
            <person name="Nordberg H.P."/>
            <person name="Cantor M.N."/>
            <person name="Hua S.X."/>
        </authorList>
    </citation>
    <scope>NUCLEOTIDE SEQUENCE [LARGE SCALE GENOMIC DNA]</scope>
    <source>
        <strain evidence="2 3">Foug A</strain>
    </source>
</reference>
<dbReference type="EMBL" id="KN822101">
    <property type="protein sequence ID" value="KIM57448.1"/>
    <property type="molecule type" value="Genomic_DNA"/>
</dbReference>
<evidence type="ECO:0000313" key="2">
    <source>
        <dbReference type="EMBL" id="KIM57448.1"/>
    </source>
</evidence>
<name>A0A0C2Z602_9AGAM</name>
<feature type="region of interest" description="Disordered" evidence="1">
    <location>
        <begin position="87"/>
        <end position="107"/>
    </location>
</feature>
<dbReference type="AlphaFoldDB" id="A0A0C2Z602"/>
<keyword evidence="3" id="KW-1185">Reference proteome</keyword>